<proteinExistence type="predicted"/>
<evidence type="ECO:0000313" key="2">
    <source>
        <dbReference type="EMBL" id="RRT84606.1"/>
    </source>
</evidence>
<evidence type="ECO:0000313" key="3">
    <source>
        <dbReference type="Proteomes" id="UP000287651"/>
    </source>
</evidence>
<evidence type="ECO:0000256" key="1">
    <source>
        <dbReference type="SAM" id="MobiDB-lite"/>
    </source>
</evidence>
<name>A0A427B860_ENSVE</name>
<comment type="caution">
    <text evidence="2">The sequence shown here is derived from an EMBL/GenBank/DDBJ whole genome shotgun (WGS) entry which is preliminary data.</text>
</comment>
<reference evidence="2 3" key="1">
    <citation type="journal article" date="2014" name="Agronomy (Basel)">
        <title>A Draft Genome Sequence for Ensete ventricosum, the Drought-Tolerant Tree Against Hunger.</title>
        <authorList>
            <person name="Harrison J."/>
            <person name="Moore K.A."/>
            <person name="Paszkiewicz K."/>
            <person name="Jones T."/>
            <person name="Grant M."/>
            <person name="Ambacheew D."/>
            <person name="Muzemil S."/>
            <person name="Studholme D.J."/>
        </authorList>
    </citation>
    <scope>NUCLEOTIDE SEQUENCE [LARGE SCALE GENOMIC DNA]</scope>
</reference>
<gene>
    <name evidence="2" type="ORF">B296_00012123</name>
</gene>
<accession>A0A427B860</accession>
<organism evidence="2 3">
    <name type="scientific">Ensete ventricosum</name>
    <name type="common">Abyssinian banana</name>
    <name type="synonym">Musa ensete</name>
    <dbReference type="NCBI Taxonomy" id="4639"/>
    <lineage>
        <taxon>Eukaryota</taxon>
        <taxon>Viridiplantae</taxon>
        <taxon>Streptophyta</taxon>
        <taxon>Embryophyta</taxon>
        <taxon>Tracheophyta</taxon>
        <taxon>Spermatophyta</taxon>
        <taxon>Magnoliopsida</taxon>
        <taxon>Liliopsida</taxon>
        <taxon>Zingiberales</taxon>
        <taxon>Musaceae</taxon>
        <taxon>Ensete</taxon>
    </lineage>
</organism>
<sequence length="79" mass="9066">MSIDTLLKLWDLQELFDNRQGMPENQMVEADNDEDEMDMDVKPEKSSKGVVEFAFCTRRKKLDKGKSSKTSAADFFADL</sequence>
<feature type="region of interest" description="Disordered" evidence="1">
    <location>
        <begin position="20"/>
        <end position="45"/>
    </location>
</feature>
<dbReference type="AlphaFoldDB" id="A0A427B860"/>
<dbReference type="Proteomes" id="UP000287651">
    <property type="component" value="Unassembled WGS sequence"/>
</dbReference>
<protein>
    <submittedName>
        <fullName evidence="2">Uncharacterized protein</fullName>
    </submittedName>
</protein>
<dbReference type="EMBL" id="AMZH03000267">
    <property type="protein sequence ID" value="RRT84606.1"/>
    <property type="molecule type" value="Genomic_DNA"/>
</dbReference>